<dbReference type="InterPro" id="IPR008407">
    <property type="entry name" value="Brnchd-chn_aa_trnsp_AzlD"/>
</dbReference>
<evidence type="ECO:0000313" key="2">
    <source>
        <dbReference type="EMBL" id="MFD2757489.1"/>
    </source>
</evidence>
<dbReference type="RefSeq" id="WP_019618033.1">
    <property type="nucleotide sequence ID" value="NZ_JBHUNE010000003.1"/>
</dbReference>
<dbReference type="EMBL" id="JBHUNE010000003">
    <property type="protein sequence ID" value="MFD2757489.1"/>
    <property type="molecule type" value="Genomic_DNA"/>
</dbReference>
<protein>
    <submittedName>
        <fullName evidence="2">Branched-chain amino acid transporter permease</fullName>
    </submittedName>
</protein>
<name>A0ABW5UYI5_9MICO</name>
<feature type="transmembrane region" description="Helical" evidence="1">
    <location>
        <begin position="64"/>
        <end position="82"/>
    </location>
</feature>
<dbReference type="Proteomes" id="UP001597492">
    <property type="component" value="Unassembled WGS sequence"/>
</dbReference>
<proteinExistence type="predicted"/>
<reference evidence="3" key="1">
    <citation type="journal article" date="2019" name="Int. J. Syst. Evol. Microbiol.">
        <title>The Global Catalogue of Microorganisms (GCM) 10K type strain sequencing project: providing services to taxonomists for standard genome sequencing and annotation.</title>
        <authorList>
            <consortium name="The Broad Institute Genomics Platform"/>
            <consortium name="The Broad Institute Genome Sequencing Center for Infectious Disease"/>
            <person name="Wu L."/>
            <person name="Ma J."/>
        </authorList>
    </citation>
    <scope>NUCLEOTIDE SEQUENCE [LARGE SCALE GENOMIC DNA]</scope>
    <source>
        <strain evidence="3">TISTR 1514</strain>
    </source>
</reference>
<accession>A0ABW5UYI5</accession>
<gene>
    <name evidence="2" type="ORF">ACFSW7_03730</name>
</gene>
<comment type="caution">
    <text evidence="2">The sequence shown here is derived from an EMBL/GenBank/DDBJ whole genome shotgun (WGS) entry which is preliminary data.</text>
</comment>
<evidence type="ECO:0000256" key="1">
    <source>
        <dbReference type="SAM" id="Phobius"/>
    </source>
</evidence>
<sequence>MSPWHTAALLAVIWAVTFALRAAPFAASRWLRDNDFVRDLGLLLPVGVMAVLVVGMLQDTPWDGWGWVPSIGGVVATAALHFWRDSVLLSLVGGIATYGILLLVVP</sequence>
<feature type="transmembrane region" description="Helical" evidence="1">
    <location>
        <begin position="88"/>
        <end position="105"/>
    </location>
</feature>
<evidence type="ECO:0000313" key="3">
    <source>
        <dbReference type="Proteomes" id="UP001597492"/>
    </source>
</evidence>
<keyword evidence="1" id="KW-0472">Membrane</keyword>
<dbReference type="Pfam" id="PF05437">
    <property type="entry name" value="AzlD"/>
    <property type="match status" value="1"/>
</dbReference>
<organism evidence="2 3">
    <name type="scientific">Gulosibacter faecalis</name>
    <dbReference type="NCBI Taxonomy" id="272240"/>
    <lineage>
        <taxon>Bacteria</taxon>
        <taxon>Bacillati</taxon>
        <taxon>Actinomycetota</taxon>
        <taxon>Actinomycetes</taxon>
        <taxon>Micrococcales</taxon>
        <taxon>Microbacteriaceae</taxon>
        <taxon>Gulosibacter</taxon>
    </lineage>
</organism>
<keyword evidence="1" id="KW-1133">Transmembrane helix</keyword>
<keyword evidence="1" id="KW-0812">Transmembrane</keyword>
<feature type="transmembrane region" description="Helical" evidence="1">
    <location>
        <begin position="38"/>
        <end position="57"/>
    </location>
</feature>
<keyword evidence="3" id="KW-1185">Reference proteome</keyword>